<feature type="transmembrane region" description="Helical" evidence="1">
    <location>
        <begin position="99"/>
        <end position="120"/>
    </location>
</feature>
<comment type="caution">
    <text evidence="3">The sequence shown here is derived from an EMBL/GenBank/DDBJ whole genome shotgun (WGS) entry which is preliminary data.</text>
</comment>
<feature type="transmembrane region" description="Helical" evidence="1">
    <location>
        <begin position="147"/>
        <end position="168"/>
    </location>
</feature>
<keyword evidence="1" id="KW-1133">Transmembrane helix</keyword>
<protein>
    <recommendedName>
        <fullName evidence="2">DUF1206 domain-containing protein</fullName>
    </recommendedName>
</protein>
<sequence length="270" mass="28890">MKSNTGSWIERLARLGYAAKGIVYITIGALSTLAALNMGGGTTGSSGALETIAQQPFGQILLGVVAVGLAGYALWRFVQAGLDPEHRDSTGAKGIFRRLGYAVNGVAYAGVTLTAVQLLLGNNQSSDSGSSAQTWVAKLMSQPFGEWLVGTGGAFMIGLGVYFFYRAFTVKFREKLKLREMSQTEKLWATRVGVLGISARGIVFIVIGGFLIQAARRADPSEVRSSEGALEVLQQSQPFGSLLFLFVAAGLIAYGVHMLVQARYRRIEPE</sequence>
<proteinExistence type="predicted"/>
<reference evidence="3 4" key="1">
    <citation type="journal article" date="2018" name="Sci. Rep.">
        <title>A novel species of the marine cyanobacterium Acaryochloris with a unique pigment content and lifestyle.</title>
        <authorList>
            <person name="Partensky F."/>
            <person name="Six C."/>
            <person name="Ratin M."/>
            <person name="Garczarek L."/>
            <person name="Vaulot D."/>
            <person name="Probert I."/>
            <person name="Calteau A."/>
            <person name="Gourvil P."/>
            <person name="Marie D."/>
            <person name="Grebert T."/>
            <person name="Bouchier C."/>
            <person name="Le Panse S."/>
            <person name="Gachenot M."/>
            <person name="Rodriguez F."/>
            <person name="Garrido J.L."/>
        </authorList>
    </citation>
    <scope>NUCLEOTIDE SEQUENCE [LARGE SCALE GENOMIC DNA]</scope>
    <source>
        <strain evidence="3 4">RCC1774</strain>
    </source>
</reference>
<feature type="transmembrane region" description="Helical" evidence="1">
    <location>
        <begin position="188"/>
        <end position="212"/>
    </location>
</feature>
<dbReference type="OrthoDB" id="5702018at2"/>
<keyword evidence="1" id="KW-0812">Transmembrane</keyword>
<dbReference type="Proteomes" id="UP000248857">
    <property type="component" value="Unassembled WGS sequence"/>
</dbReference>
<evidence type="ECO:0000313" key="4">
    <source>
        <dbReference type="Proteomes" id="UP000248857"/>
    </source>
</evidence>
<accession>A0A2W1JPG5</accession>
<feature type="transmembrane region" description="Helical" evidence="1">
    <location>
        <begin position="239"/>
        <end position="260"/>
    </location>
</feature>
<evidence type="ECO:0000256" key="1">
    <source>
        <dbReference type="SAM" id="Phobius"/>
    </source>
</evidence>
<gene>
    <name evidence="3" type="ORF">C1752_00558</name>
</gene>
<evidence type="ECO:0000259" key="2">
    <source>
        <dbReference type="Pfam" id="PF06724"/>
    </source>
</evidence>
<dbReference type="InterPro" id="IPR009597">
    <property type="entry name" value="DUF1206"/>
</dbReference>
<keyword evidence="4" id="KW-1185">Reference proteome</keyword>
<dbReference type="RefSeq" id="WP_110984512.1">
    <property type="nucleotide sequence ID" value="NZ_CAWNWM010000001.1"/>
</dbReference>
<dbReference type="Pfam" id="PF06724">
    <property type="entry name" value="DUF1206"/>
    <property type="match status" value="3"/>
</dbReference>
<organism evidence="3 4">
    <name type="scientific">Acaryochloris thomasi RCC1774</name>
    <dbReference type="NCBI Taxonomy" id="1764569"/>
    <lineage>
        <taxon>Bacteria</taxon>
        <taxon>Bacillati</taxon>
        <taxon>Cyanobacteriota</taxon>
        <taxon>Cyanophyceae</taxon>
        <taxon>Acaryochloridales</taxon>
        <taxon>Acaryochloridaceae</taxon>
        <taxon>Acaryochloris</taxon>
        <taxon>Acaryochloris thomasi</taxon>
    </lineage>
</organism>
<evidence type="ECO:0000313" key="3">
    <source>
        <dbReference type="EMBL" id="PZD75230.1"/>
    </source>
</evidence>
<name>A0A2W1JPG5_9CYAN</name>
<feature type="transmembrane region" description="Helical" evidence="1">
    <location>
        <begin position="60"/>
        <end position="78"/>
    </location>
</feature>
<keyword evidence="1" id="KW-0472">Membrane</keyword>
<dbReference type="EMBL" id="PQWO01000001">
    <property type="protein sequence ID" value="PZD75230.1"/>
    <property type="molecule type" value="Genomic_DNA"/>
</dbReference>
<feature type="domain" description="DUF1206" evidence="2">
    <location>
        <begin position="15"/>
        <end position="80"/>
    </location>
</feature>
<feature type="domain" description="DUF1206" evidence="2">
    <location>
        <begin position="195"/>
        <end position="265"/>
    </location>
</feature>
<feature type="domain" description="DUF1206" evidence="2">
    <location>
        <begin position="99"/>
        <end position="169"/>
    </location>
</feature>
<feature type="transmembrane region" description="Helical" evidence="1">
    <location>
        <begin position="21"/>
        <end position="40"/>
    </location>
</feature>
<dbReference type="AlphaFoldDB" id="A0A2W1JPG5"/>